<dbReference type="RefSeq" id="WP_345369824.1">
    <property type="nucleotide sequence ID" value="NZ_BAABJX010000020.1"/>
</dbReference>
<evidence type="ECO:0000313" key="3">
    <source>
        <dbReference type="Proteomes" id="UP001500298"/>
    </source>
</evidence>
<organism evidence="2 3">
    <name type="scientific">Algivirga pacifica</name>
    <dbReference type="NCBI Taxonomy" id="1162670"/>
    <lineage>
        <taxon>Bacteria</taxon>
        <taxon>Pseudomonadati</taxon>
        <taxon>Bacteroidota</taxon>
        <taxon>Cytophagia</taxon>
        <taxon>Cytophagales</taxon>
        <taxon>Flammeovirgaceae</taxon>
        <taxon>Algivirga</taxon>
    </lineage>
</organism>
<dbReference type="EMBL" id="BAABJX010000020">
    <property type="protein sequence ID" value="GAA4827618.1"/>
    <property type="molecule type" value="Genomic_DNA"/>
</dbReference>
<feature type="signal peptide" evidence="1">
    <location>
        <begin position="1"/>
        <end position="18"/>
    </location>
</feature>
<evidence type="ECO:0000256" key="1">
    <source>
        <dbReference type="SAM" id="SignalP"/>
    </source>
</evidence>
<feature type="chain" id="PRO_5047402995" description="Outer membrane protein beta-barrel domain-containing protein" evidence="1">
    <location>
        <begin position="19"/>
        <end position="282"/>
    </location>
</feature>
<keyword evidence="1" id="KW-0732">Signal</keyword>
<reference evidence="3" key="1">
    <citation type="journal article" date="2019" name="Int. J. Syst. Evol. Microbiol.">
        <title>The Global Catalogue of Microorganisms (GCM) 10K type strain sequencing project: providing services to taxonomists for standard genome sequencing and annotation.</title>
        <authorList>
            <consortium name="The Broad Institute Genomics Platform"/>
            <consortium name="The Broad Institute Genome Sequencing Center for Infectious Disease"/>
            <person name="Wu L."/>
            <person name="Ma J."/>
        </authorList>
    </citation>
    <scope>NUCLEOTIDE SEQUENCE [LARGE SCALE GENOMIC DNA]</scope>
    <source>
        <strain evidence="3">JCM 18326</strain>
    </source>
</reference>
<keyword evidence="3" id="KW-1185">Reference proteome</keyword>
<protein>
    <recommendedName>
        <fullName evidence="4">Outer membrane protein beta-barrel domain-containing protein</fullName>
    </recommendedName>
</protein>
<sequence length="282" mass="33061">MRLTFFITLSLLSLNLFAQVPIFKNQEFSLSVGASELYLKQSSSNKELDFINYIDTYPEYNDYIIARLAYRADLSKQLSADIQLILMDDLLPDNYDISTHYFLKNGLGIGIGSILNKNHITYFEEYQLENLPDYYLMDSNVKQFTAYDLGFYISPAIKALNYRFIRLLIKCDLGVSSFLKEETTFVQKKKLSNERLQYHYGTNIHFEPYIQPKVDLRLQTFKIKNTAIGLLFNSSYFYSQKSIRYTRTIYTWTSENNLSEKIQSPKHSFGRLQFDMGLFVKL</sequence>
<evidence type="ECO:0008006" key="4">
    <source>
        <dbReference type="Google" id="ProtNLM"/>
    </source>
</evidence>
<accession>A0ABP9D7Z4</accession>
<proteinExistence type="predicted"/>
<evidence type="ECO:0000313" key="2">
    <source>
        <dbReference type="EMBL" id="GAA4827618.1"/>
    </source>
</evidence>
<gene>
    <name evidence="2" type="ORF">GCM10023331_10560</name>
</gene>
<name>A0ABP9D7Z4_9BACT</name>
<comment type="caution">
    <text evidence="2">The sequence shown here is derived from an EMBL/GenBank/DDBJ whole genome shotgun (WGS) entry which is preliminary data.</text>
</comment>
<dbReference type="Proteomes" id="UP001500298">
    <property type="component" value="Unassembled WGS sequence"/>
</dbReference>